<reference evidence="2 3" key="1">
    <citation type="submission" date="2010-12" db="EMBL/GenBank/DDBJ databases">
        <title>Complete sequence of Ethanoligenens harbinense YUAN-3.</title>
        <authorList>
            <person name="Lucas S."/>
            <person name="Copeland A."/>
            <person name="Lapidus A."/>
            <person name="Cheng J.-F."/>
            <person name="Bruce D."/>
            <person name="Goodwin L."/>
            <person name="Pitluck S."/>
            <person name="Chertkov O."/>
            <person name="Misra M."/>
            <person name="Detter J.C."/>
            <person name="Han C."/>
            <person name="Tapia R."/>
            <person name="Land M."/>
            <person name="Hauser L."/>
            <person name="Jeffries C."/>
            <person name="Kyrpides N."/>
            <person name="Ivanova N."/>
            <person name="Mikhailova N."/>
            <person name="Wang A."/>
            <person name="Mouttaki H."/>
            <person name="He Z."/>
            <person name="Zhou J."/>
            <person name="Hemme C.L."/>
            <person name="Woyke T."/>
        </authorList>
    </citation>
    <scope>NUCLEOTIDE SEQUENCE [LARGE SCALE GENOMIC DNA]</scope>
    <source>
        <strain evidence="3">DSM 18485 / JCM 12961 / CGMCC 1.5033 / YUAN-3</strain>
    </source>
</reference>
<dbReference type="AlphaFoldDB" id="E6U9P4"/>
<dbReference type="InterPro" id="IPR014976">
    <property type="entry name" value="AbpA_HamA_C"/>
</dbReference>
<feature type="domain" description="Anti-bacteriophage protein A/HamA C-terminal" evidence="1">
    <location>
        <begin position="14"/>
        <end position="300"/>
    </location>
</feature>
<evidence type="ECO:0000313" key="2">
    <source>
        <dbReference type="EMBL" id="ADU27330.1"/>
    </source>
</evidence>
<accession>E6U9P4</accession>
<protein>
    <recommendedName>
        <fullName evidence="1">Anti-bacteriophage protein A/HamA C-terminal domain-containing protein</fullName>
    </recommendedName>
</protein>
<dbReference type="RefSeq" id="WP_013485681.1">
    <property type="nucleotide sequence ID" value="NC_014828.1"/>
</dbReference>
<proteinExistence type="predicted"/>
<sequence length="309" mass="35211">MELSKTVKDKTFDDYFTEVEHSETISGMVRPGSLRLFCLNVRNGNIKSSDLEKFTMLNIGQYVFSRAKQENYRNTGNFDLVTQQALRAMRKSAKARDIDAGETLGEIMVYAVMEEKLNAHKLLSKIELSADAAQYASEADGIHFLCRDGKTILSNQMVFGASSVTGDIKDAIDIAFEKISRIANHEDEELLLVEKTALDRFYEEDDLKVLTSYVIPEEHKNAAYGTSFGVFLGYSLGLIPDGYDDDQFRDRMHKKMIRDINAHEEYIAQKIRDAKLQNHSFYFFTLPLNQAREESDLIMQHVLEGDVDL</sequence>
<name>E6U9P4_ETHHY</name>
<organism evidence="2 3">
    <name type="scientific">Ethanoligenens harbinense (strain DSM 18485 / JCM 12961 / CGMCC 1.5033 / YUAN-3)</name>
    <dbReference type="NCBI Taxonomy" id="663278"/>
    <lineage>
        <taxon>Bacteria</taxon>
        <taxon>Bacillati</taxon>
        <taxon>Bacillota</taxon>
        <taxon>Clostridia</taxon>
        <taxon>Eubacteriales</taxon>
        <taxon>Oscillospiraceae</taxon>
        <taxon>Ethanoligenens</taxon>
    </lineage>
</organism>
<evidence type="ECO:0000259" key="1">
    <source>
        <dbReference type="Pfam" id="PF08878"/>
    </source>
</evidence>
<dbReference type="EMBL" id="CP002400">
    <property type="protein sequence ID" value="ADU27330.1"/>
    <property type="molecule type" value="Genomic_DNA"/>
</dbReference>
<dbReference type="Proteomes" id="UP000001551">
    <property type="component" value="Chromosome"/>
</dbReference>
<dbReference type="Pfam" id="PF08878">
    <property type="entry name" value="HamA"/>
    <property type="match status" value="1"/>
</dbReference>
<keyword evidence="3" id="KW-1185">Reference proteome</keyword>
<evidence type="ECO:0000313" key="3">
    <source>
        <dbReference type="Proteomes" id="UP000001551"/>
    </source>
</evidence>
<dbReference type="eggNOG" id="ENOG50304NV">
    <property type="taxonomic scope" value="Bacteria"/>
</dbReference>
<dbReference type="HOGENOM" id="CLU_079361_0_0_9"/>
<gene>
    <name evidence="2" type="ordered locus">Ethha_1805</name>
</gene>
<dbReference type="STRING" id="663278.Ethha_1805"/>
<dbReference type="KEGG" id="eha:Ethha_1805"/>